<evidence type="ECO:0000313" key="3">
    <source>
        <dbReference type="EMBL" id="BBM98058.1"/>
    </source>
</evidence>
<organism evidence="4 5">
    <name type="scientific">Marchantia polymorpha subsp. ruderalis</name>
    <dbReference type="NCBI Taxonomy" id="1480154"/>
    <lineage>
        <taxon>Eukaryota</taxon>
        <taxon>Viridiplantae</taxon>
        <taxon>Streptophyta</taxon>
        <taxon>Embryophyta</taxon>
        <taxon>Marchantiophyta</taxon>
        <taxon>Marchantiopsida</taxon>
        <taxon>Marchantiidae</taxon>
        <taxon>Marchantiales</taxon>
        <taxon>Marchantiaceae</taxon>
        <taxon>Marchantia</taxon>
    </lineage>
</organism>
<proteinExistence type="predicted"/>
<dbReference type="EMBL" id="AP019866">
    <property type="protein sequence ID" value="BBM98058.1"/>
    <property type="molecule type" value="Genomic_DNA"/>
</dbReference>
<evidence type="ECO:0008006" key="7">
    <source>
        <dbReference type="Google" id="ProtNLM"/>
    </source>
</evidence>
<dbReference type="PANTHER" id="PTHR31168:SF1">
    <property type="entry name" value="DUF599 FAMILY PROTEIN"/>
    <property type="match status" value="1"/>
</dbReference>
<feature type="transmembrane region" description="Helical" evidence="2">
    <location>
        <begin position="78"/>
        <end position="98"/>
    </location>
</feature>
<keyword evidence="2" id="KW-0812">Transmembrane</keyword>
<evidence type="ECO:0000256" key="1">
    <source>
        <dbReference type="SAM" id="MobiDB-lite"/>
    </source>
</evidence>
<reference evidence="4 5" key="1">
    <citation type="submission" date="2016-03" db="EMBL/GenBank/DDBJ databases">
        <title>Mechanisms controlling the formation of the plant cell surface in tip-growing cells are functionally conserved among land plants.</title>
        <authorList>
            <person name="Honkanen S."/>
            <person name="Jones V.A."/>
            <person name="Morieri G."/>
            <person name="Champion C."/>
            <person name="Hetherington A.J."/>
            <person name="Kelly S."/>
            <person name="Saint-Marcoux D."/>
            <person name="Proust H."/>
            <person name="Prescott H."/>
            <person name="Dolan L."/>
        </authorList>
    </citation>
    <scope>NUCLEOTIDE SEQUENCE [LARGE SCALE GENOMIC DNA]</scope>
    <source>
        <strain evidence="5">cv. Tak-1 and cv. Tak-2</strain>
        <tissue evidence="4">Whole gametophyte</tissue>
    </source>
</reference>
<keyword evidence="2" id="KW-0472">Membrane</keyword>
<protein>
    <recommendedName>
        <fullName evidence="7">DUF599 domain-containing protein</fullName>
    </recommendedName>
</protein>
<accession>A0A176WF61</accession>
<dbReference type="PANTHER" id="PTHR31168">
    <property type="entry name" value="OS02G0292800 PROTEIN"/>
    <property type="match status" value="1"/>
</dbReference>
<reference evidence="6" key="3">
    <citation type="journal article" date="2020" name="Curr. Biol.">
        <title>Chromatin organization in early land plants reveals an ancestral association between H3K27me3, transposons, and constitutive heterochromatin.</title>
        <authorList>
            <person name="Montgomery S.A."/>
            <person name="Tanizawa Y."/>
            <person name="Galik B."/>
            <person name="Wang N."/>
            <person name="Ito T."/>
            <person name="Mochizuki T."/>
            <person name="Akimcheva S."/>
            <person name="Bowman J.L."/>
            <person name="Cognat V."/>
            <person name="Marechal-Drouard L."/>
            <person name="Ekker H."/>
            <person name="Hong S.F."/>
            <person name="Kohchi T."/>
            <person name="Lin S.S."/>
            <person name="Liu L.D."/>
            <person name="Nakamura Y."/>
            <person name="Valeeva L.R."/>
            <person name="Shakirov E.V."/>
            <person name="Shippen D.E."/>
            <person name="Wei W.L."/>
            <person name="Yagura M."/>
            <person name="Yamaoka S."/>
            <person name="Yamato K.T."/>
            <person name="Liu C."/>
            <person name="Berger F."/>
        </authorList>
    </citation>
    <scope>NUCLEOTIDE SEQUENCE [LARGE SCALE GENOMIC DNA]</scope>
    <source>
        <strain evidence="6">Tak-1</strain>
    </source>
</reference>
<dbReference type="AlphaFoldDB" id="A0A176WF61"/>
<dbReference type="Proteomes" id="UP001162541">
    <property type="component" value="Chromosome 1"/>
</dbReference>
<evidence type="ECO:0000313" key="5">
    <source>
        <dbReference type="Proteomes" id="UP000077202"/>
    </source>
</evidence>
<dbReference type="EMBL" id="LVLJ01001211">
    <property type="protein sequence ID" value="OAE30982.1"/>
    <property type="molecule type" value="Genomic_DNA"/>
</dbReference>
<dbReference type="Pfam" id="PF04654">
    <property type="entry name" value="DUF599"/>
    <property type="match status" value="1"/>
</dbReference>
<evidence type="ECO:0000313" key="6">
    <source>
        <dbReference type="Proteomes" id="UP001162541"/>
    </source>
</evidence>
<feature type="transmembrane region" description="Helical" evidence="2">
    <location>
        <begin position="183"/>
        <end position="211"/>
    </location>
</feature>
<gene>
    <name evidence="4" type="ORF">AXG93_2018s1490</name>
    <name evidence="3" type="ORF">Mp_1g10490</name>
</gene>
<evidence type="ECO:0000313" key="4">
    <source>
        <dbReference type="EMBL" id="OAE30982.1"/>
    </source>
</evidence>
<feature type="transmembrane region" description="Helical" evidence="2">
    <location>
        <begin position="6"/>
        <end position="25"/>
    </location>
</feature>
<keyword evidence="2" id="KW-1133">Transmembrane helix</keyword>
<dbReference type="Proteomes" id="UP000077202">
    <property type="component" value="Unassembled WGS sequence"/>
</dbReference>
<reference evidence="3" key="2">
    <citation type="journal article" date="2019" name="Curr. Biol.">
        <title>Chromatin organization in early land plants reveals an ancestral association between H3K27me3, transposons, and constitutive heterochromatin.</title>
        <authorList>
            <person name="Montgomery S.A."/>
            <person name="Tanizawa Y."/>
            <person name="Galik B."/>
            <person name="Wang N."/>
            <person name="Ito T."/>
            <person name="Mochizuki T."/>
            <person name="Akimcheva S."/>
            <person name="Bowman J."/>
            <person name="Cognat V."/>
            <person name="Drouard L."/>
            <person name="Ekker H."/>
            <person name="Houng S."/>
            <person name="Kohchi T."/>
            <person name="Lin S."/>
            <person name="Liu L.D."/>
            <person name="Nakamura Y."/>
            <person name="Valeeva L.R."/>
            <person name="Shakirov E.V."/>
            <person name="Shippen D.E."/>
            <person name="Wei W."/>
            <person name="Yagura M."/>
            <person name="Yamaoka S."/>
            <person name="Yamato K.T."/>
            <person name="Liu C."/>
            <person name="Berger F."/>
        </authorList>
    </citation>
    <scope>NUCLEOTIDE SEQUENCE [LARGE SCALE GENOMIC DNA]</scope>
    <source>
        <strain evidence="3">Tak-1</strain>
    </source>
</reference>
<feature type="transmembrane region" description="Helical" evidence="2">
    <location>
        <begin position="143"/>
        <end position="163"/>
    </location>
</feature>
<name>A0A176WF61_MARPO</name>
<evidence type="ECO:0000256" key="2">
    <source>
        <dbReference type="SAM" id="Phobius"/>
    </source>
</evidence>
<keyword evidence="5" id="KW-1185">Reference proteome</keyword>
<dbReference type="InterPro" id="IPR006747">
    <property type="entry name" value="DUF599"/>
</dbReference>
<feature type="transmembrane region" description="Helical" evidence="2">
    <location>
        <begin position="104"/>
        <end position="131"/>
    </location>
</feature>
<sequence length="253" mass="28207">MGWRESYLDAILVPLGLILMFAYHAHLYYKIRTSPLDTVIAINHLNRRAWVHNIMSDSKANGILAVQTIRNSIMASTLLAGTAITLSSLIGALVAGSSTTYNSVIVVGAFGSTILAVKYLSILCCFLAAFVCHVQAIRYSSHVSFLITVPVGEMAPGLSAEYVNRMIYRSSNFFSLGLRCYYLSFPLLLWLFGPIPMFVCCLLIVSLLNIVDTAKDFKLTLHHSEHGVIEPRKEDKKSTYTDEMRRKDEEAMD</sequence>
<feature type="region of interest" description="Disordered" evidence="1">
    <location>
        <begin position="230"/>
        <end position="253"/>
    </location>
</feature>